<dbReference type="SUPFAM" id="SSF53187">
    <property type="entry name" value="Zn-dependent exopeptidases"/>
    <property type="match status" value="1"/>
</dbReference>
<name>A0ABU6JSH7_9GAMM</name>
<dbReference type="CDD" id="cd03884">
    <property type="entry name" value="M20_bAS"/>
    <property type="match status" value="1"/>
</dbReference>
<dbReference type="PANTHER" id="PTHR32494">
    <property type="entry name" value="ALLANTOATE DEIMINASE-RELATED"/>
    <property type="match status" value="1"/>
</dbReference>
<dbReference type="InterPro" id="IPR002933">
    <property type="entry name" value="Peptidase_M20"/>
</dbReference>
<evidence type="ECO:0000256" key="2">
    <source>
        <dbReference type="ARBA" id="ARBA00022801"/>
    </source>
</evidence>
<dbReference type="Gene3D" id="3.40.630.10">
    <property type="entry name" value="Zn peptidases"/>
    <property type="match status" value="1"/>
</dbReference>
<dbReference type="GO" id="GO:0016787">
    <property type="term" value="F:hydrolase activity"/>
    <property type="evidence" value="ECO:0007669"/>
    <property type="project" value="UniProtKB-KW"/>
</dbReference>
<dbReference type="InterPro" id="IPR010158">
    <property type="entry name" value="Amidase_Cbmase"/>
</dbReference>
<dbReference type="PIRSF" id="PIRSF001235">
    <property type="entry name" value="Amidase_carbamoylase"/>
    <property type="match status" value="1"/>
</dbReference>
<accession>A0ABU6JSH7</accession>
<dbReference type="SUPFAM" id="SSF55031">
    <property type="entry name" value="Bacterial exopeptidase dimerisation domain"/>
    <property type="match status" value="1"/>
</dbReference>
<comment type="caution">
    <text evidence="4">The sequence shown here is derived from an EMBL/GenBank/DDBJ whole genome shotgun (WGS) entry which is preliminary data.</text>
</comment>
<protein>
    <submittedName>
        <fullName evidence="4">Zn-dependent hydrolase</fullName>
    </submittedName>
</protein>
<keyword evidence="5" id="KW-1185">Reference proteome</keyword>
<reference evidence="4 5" key="1">
    <citation type="journal article" date="2017" name="Int. J. Syst. Evol. Microbiol.">
        <title>Brenneria populi subsp. brevivirga subsp. nov. isolated from symptomatic bark of Populus x euramericana canker, and description of Brenneria populi subsp. populi subsp. nov.</title>
        <authorList>
            <person name="Zheng M.H."/>
            <person name="Piao C.G."/>
            <person name="Xue H."/>
            <person name="Guo M.W."/>
            <person name="Li Y."/>
        </authorList>
    </citation>
    <scope>NUCLEOTIDE SEQUENCE [LARGE SCALE GENOMIC DNA]</scope>
    <source>
        <strain evidence="4 5">D9-5</strain>
    </source>
</reference>
<dbReference type="NCBIfam" id="NF006771">
    <property type="entry name" value="PRK09290.1-5"/>
    <property type="match status" value="1"/>
</dbReference>
<feature type="domain" description="Peptidase M20 dimerisation" evidence="3">
    <location>
        <begin position="217"/>
        <end position="315"/>
    </location>
</feature>
<evidence type="ECO:0000313" key="5">
    <source>
        <dbReference type="Proteomes" id="UP001309705"/>
    </source>
</evidence>
<sequence>MRSYFGAEEIGYLLEELGTFSMTTGKSGVTRLAFGEADETAHHFLAEKIASLGLNVSRDAMGNIFARLPGWDRSLPAVGTGSHIDSVPSGGLYDGTLGVVGGLYSLLQFRPEELRRDLELVVFRGEESSRFGFSCIGSKILTGHCDEKKWRENTDDSGLNVFQAMTQCGYSVNQLARCELAERRYSAFVELHIEQGRVLENEEKAIGIVHGIAAPTRYRVTVTGCADHSGATPMYQRHDALVASAMMINDIHHAACKEIIYGTVGTVGKLDVSPNAMNVIPGLVKFYVDIRGIDPASIQRVAERLQDSVAKTARENDVEISLELVAAESPVPLDDGICEVIENVALEQGVSYRRMMSGAGHDAMYMAGKYPTAMIFAPSKNGISHHPEEYTSPQQIITAADVLKQTLARLANAE</sequence>
<dbReference type="Pfam" id="PF01546">
    <property type="entry name" value="Peptidase_M20"/>
    <property type="match status" value="1"/>
</dbReference>
<organism evidence="4 5">
    <name type="scientific">Brenneria populi</name>
    <dbReference type="NCBI Taxonomy" id="1505588"/>
    <lineage>
        <taxon>Bacteria</taxon>
        <taxon>Pseudomonadati</taxon>
        <taxon>Pseudomonadota</taxon>
        <taxon>Gammaproteobacteria</taxon>
        <taxon>Enterobacterales</taxon>
        <taxon>Pectobacteriaceae</taxon>
        <taxon>Brenneria</taxon>
    </lineage>
</organism>
<comment type="similarity">
    <text evidence="1">Belongs to the peptidase M20 family.</text>
</comment>
<dbReference type="InterPro" id="IPR011650">
    <property type="entry name" value="Peptidase_M20_dimer"/>
</dbReference>
<keyword evidence="2 4" id="KW-0378">Hydrolase</keyword>
<evidence type="ECO:0000313" key="4">
    <source>
        <dbReference type="EMBL" id="MEC5343221.1"/>
    </source>
</evidence>
<dbReference type="RefSeq" id="WP_327618191.1">
    <property type="nucleotide sequence ID" value="NZ_JAYWTM010000007.1"/>
</dbReference>
<evidence type="ECO:0000259" key="3">
    <source>
        <dbReference type="Pfam" id="PF07687"/>
    </source>
</evidence>
<proteinExistence type="inferred from homology"/>
<dbReference type="Pfam" id="PF07687">
    <property type="entry name" value="M20_dimer"/>
    <property type="match status" value="1"/>
</dbReference>
<dbReference type="InterPro" id="IPR036264">
    <property type="entry name" value="Bact_exopeptidase_dim_dom"/>
</dbReference>
<gene>
    <name evidence="4" type="ORF">VSX58_11525</name>
</gene>
<dbReference type="PANTHER" id="PTHR32494:SF5">
    <property type="entry name" value="ALLANTOATE AMIDOHYDROLASE"/>
    <property type="match status" value="1"/>
</dbReference>
<dbReference type="Proteomes" id="UP001309705">
    <property type="component" value="Unassembled WGS sequence"/>
</dbReference>
<evidence type="ECO:0000256" key="1">
    <source>
        <dbReference type="ARBA" id="ARBA00006153"/>
    </source>
</evidence>
<dbReference type="NCBIfam" id="TIGR01879">
    <property type="entry name" value="hydantase"/>
    <property type="match status" value="1"/>
</dbReference>
<dbReference type="EMBL" id="JAYWTM010000007">
    <property type="protein sequence ID" value="MEC5343221.1"/>
    <property type="molecule type" value="Genomic_DNA"/>
</dbReference>
<dbReference type="Gene3D" id="3.30.70.360">
    <property type="match status" value="1"/>
</dbReference>